<dbReference type="GO" id="GO:0016301">
    <property type="term" value="F:kinase activity"/>
    <property type="evidence" value="ECO:0007669"/>
    <property type="project" value="UniProtKB-KW"/>
</dbReference>
<sequence>MRMLWEQHAAWTMMTIISITESLADEDLVTRRLLRNPADIAAVFRPLYGDKVAGRLNDLLTEHLVLAAQLVQESKAGESAAAEETERRWYANADEIASFLGEINLYWSREGMRRMWREHLDLVKAQAVARLNRDYASGIAHYDEGEQLLLRMADEFTAGILRQFPGFVPAM</sequence>
<proteinExistence type="predicted"/>
<gene>
    <name evidence="1" type="ORF">LIP_0936</name>
</gene>
<reference evidence="2" key="1">
    <citation type="submission" date="2015-07" db="EMBL/GenBank/DDBJ databases">
        <title>Complete genome sequence and phylogenetic analysis of Limnochorda pilosa.</title>
        <authorList>
            <person name="Watanabe M."/>
            <person name="Kojima H."/>
            <person name="Fukui M."/>
        </authorList>
    </citation>
    <scope>NUCLEOTIDE SEQUENCE [LARGE SCALE GENOMIC DNA]</scope>
    <source>
        <strain evidence="2">HC45</strain>
    </source>
</reference>
<dbReference type="AlphaFoldDB" id="A0A0K2SI61"/>
<keyword evidence="2" id="KW-1185">Reference proteome</keyword>
<organism evidence="1 2">
    <name type="scientific">Limnochorda pilosa</name>
    <dbReference type="NCBI Taxonomy" id="1555112"/>
    <lineage>
        <taxon>Bacteria</taxon>
        <taxon>Bacillati</taxon>
        <taxon>Bacillota</taxon>
        <taxon>Limnochordia</taxon>
        <taxon>Limnochordales</taxon>
        <taxon>Limnochordaceae</taxon>
        <taxon>Limnochorda</taxon>
    </lineage>
</organism>
<keyword evidence="1" id="KW-0808">Transferase</keyword>
<dbReference type="KEGG" id="lpil:LIP_0936"/>
<protein>
    <submittedName>
        <fullName evidence="1">Acetylglutamate kinase</fullName>
    </submittedName>
</protein>
<keyword evidence="1" id="KW-0418">Kinase</keyword>
<evidence type="ECO:0000313" key="2">
    <source>
        <dbReference type="Proteomes" id="UP000065807"/>
    </source>
</evidence>
<accession>A0A0K2SI61</accession>
<dbReference type="STRING" id="1555112.LIP_0936"/>
<evidence type="ECO:0000313" key="1">
    <source>
        <dbReference type="EMBL" id="BAS26793.1"/>
    </source>
</evidence>
<dbReference type="Proteomes" id="UP000065807">
    <property type="component" value="Chromosome"/>
</dbReference>
<reference evidence="2" key="2">
    <citation type="journal article" date="2016" name="Int. J. Syst. Evol. Microbiol.">
        <title>Complete genome sequence and cell structure of Limnochorda pilosa, a Gram-negative spore-former within the phylum Firmicutes.</title>
        <authorList>
            <person name="Watanabe M."/>
            <person name="Kojima H."/>
            <person name="Fukui M."/>
        </authorList>
    </citation>
    <scope>NUCLEOTIDE SEQUENCE [LARGE SCALE GENOMIC DNA]</scope>
    <source>
        <strain evidence="2">HC45</strain>
    </source>
</reference>
<dbReference type="EMBL" id="AP014924">
    <property type="protein sequence ID" value="BAS26793.1"/>
    <property type="molecule type" value="Genomic_DNA"/>
</dbReference>
<name>A0A0K2SI61_LIMPI</name>